<keyword evidence="5" id="KW-1185">Reference proteome</keyword>
<dbReference type="OrthoDB" id="5243487at2"/>
<feature type="compositionally biased region" description="Low complexity" evidence="1">
    <location>
        <begin position="247"/>
        <end position="266"/>
    </location>
</feature>
<feature type="domain" description="Cytoskeleton protein RodZ-like C-terminal" evidence="3">
    <location>
        <begin position="276"/>
        <end position="344"/>
    </location>
</feature>
<proteinExistence type="predicted"/>
<dbReference type="Pfam" id="PF13413">
    <property type="entry name" value="HTH_25"/>
    <property type="match status" value="1"/>
</dbReference>
<feature type="transmembrane region" description="Helical" evidence="2">
    <location>
        <begin position="206"/>
        <end position="228"/>
    </location>
</feature>
<dbReference type="Gene3D" id="1.10.260.40">
    <property type="entry name" value="lambda repressor-like DNA-binding domains"/>
    <property type="match status" value="1"/>
</dbReference>
<evidence type="ECO:0000256" key="1">
    <source>
        <dbReference type="SAM" id="MobiDB-lite"/>
    </source>
</evidence>
<dbReference type="PANTHER" id="PTHR34475:SF1">
    <property type="entry name" value="CYTOSKELETON PROTEIN RODZ"/>
    <property type="match status" value="1"/>
</dbReference>
<feature type="compositionally biased region" description="Gly residues" evidence="1">
    <location>
        <begin position="13"/>
        <end position="24"/>
    </location>
</feature>
<feature type="compositionally biased region" description="Basic and acidic residues" evidence="1">
    <location>
        <begin position="30"/>
        <end position="44"/>
    </location>
</feature>
<dbReference type="InterPro" id="IPR025194">
    <property type="entry name" value="RodZ-like_C"/>
</dbReference>
<reference evidence="4 5" key="1">
    <citation type="submission" date="2019-06" db="EMBL/GenBank/DDBJ databases">
        <title>Sequencing the genomes of 1000 actinobacteria strains.</title>
        <authorList>
            <person name="Klenk H.-P."/>
        </authorList>
    </citation>
    <scope>NUCLEOTIDE SEQUENCE [LARGE SCALE GENOMIC DNA]</scope>
    <source>
        <strain evidence="4 5">DSM 43186</strain>
    </source>
</reference>
<comment type="caution">
    <text evidence="4">The sequence shown here is derived from an EMBL/GenBank/DDBJ whole genome shotgun (WGS) entry which is preliminary data.</text>
</comment>
<name>A0A543J0R6_9ACTN</name>
<dbReference type="EMBL" id="VFPQ01000001">
    <property type="protein sequence ID" value="TQM76417.1"/>
    <property type="molecule type" value="Genomic_DNA"/>
</dbReference>
<evidence type="ECO:0000313" key="4">
    <source>
        <dbReference type="EMBL" id="TQM76417.1"/>
    </source>
</evidence>
<feature type="region of interest" description="Disordered" evidence="1">
    <location>
        <begin position="1"/>
        <end position="99"/>
    </location>
</feature>
<sequence length="352" mass="36397">MSGNTEGVTESVGGSGHGSGGASGVAGSEVRAEMRDIGAADGRRPGATAGDTARGAAADVKPGMTRLGAVGTPAAGTRGGVTGRTGTAGTRGGATAVRDGEARPRGIGAKLARAREEAGLTVAELSLRTRIREPVIRAIEHDDFSISGGDFYTRGHIRNIARAIGLDPGPVLQEYDEQCGGAPKPVRAAEVFLAEIPIKLRERRTFNWTTALAFLLILVVAFGIARLLSGTGGGVESADLRRAPAQPAATPSRVAAPSAAPSRPPAAVVPEVTLQVTADRTTRLVVRDADGKRLFRGDLMAGSTSEWRAKGRITLTVDDAAAVRLKVNGRNLAPLGEPGERVTRTFRPPRAR</sequence>
<keyword evidence="2" id="KW-1133">Transmembrane helix</keyword>
<dbReference type="InterPro" id="IPR010982">
    <property type="entry name" value="Lambda_DNA-bd_dom_sf"/>
</dbReference>
<evidence type="ECO:0000259" key="3">
    <source>
        <dbReference type="Pfam" id="PF13464"/>
    </source>
</evidence>
<protein>
    <submittedName>
        <fullName evidence="4">Uncharacterized protein DUF4115</fullName>
    </submittedName>
</protein>
<dbReference type="GO" id="GO:0003677">
    <property type="term" value="F:DNA binding"/>
    <property type="evidence" value="ECO:0007669"/>
    <property type="project" value="InterPro"/>
</dbReference>
<dbReference type="CDD" id="cd00093">
    <property type="entry name" value="HTH_XRE"/>
    <property type="match status" value="1"/>
</dbReference>
<dbReference type="PANTHER" id="PTHR34475">
    <property type="match status" value="1"/>
</dbReference>
<evidence type="ECO:0000256" key="2">
    <source>
        <dbReference type="SAM" id="Phobius"/>
    </source>
</evidence>
<organism evidence="4 5">
    <name type="scientific">Thermopolyspora flexuosa</name>
    <dbReference type="NCBI Taxonomy" id="103836"/>
    <lineage>
        <taxon>Bacteria</taxon>
        <taxon>Bacillati</taxon>
        <taxon>Actinomycetota</taxon>
        <taxon>Actinomycetes</taxon>
        <taxon>Streptosporangiales</taxon>
        <taxon>Streptosporangiaceae</taxon>
        <taxon>Thermopolyspora</taxon>
    </lineage>
</organism>
<keyword evidence="2" id="KW-0472">Membrane</keyword>
<keyword evidence="2" id="KW-0812">Transmembrane</keyword>
<dbReference type="SUPFAM" id="SSF47413">
    <property type="entry name" value="lambda repressor-like DNA-binding domains"/>
    <property type="match status" value="1"/>
</dbReference>
<gene>
    <name evidence="4" type="ORF">FHX40_3151</name>
</gene>
<dbReference type="Pfam" id="PF13464">
    <property type="entry name" value="RodZ_C"/>
    <property type="match status" value="1"/>
</dbReference>
<feature type="compositionally biased region" description="Low complexity" evidence="1">
    <location>
        <begin position="45"/>
        <end position="59"/>
    </location>
</feature>
<feature type="region of interest" description="Disordered" evidence="1">
    <location>
        <begin position="331"/>
        <end position="352"/>
    </location>
</feature>
<feature type="region of interest" description="Disordered" evidence="1">
    <location>
        <begin position="239"/>
        <end position="266"/>
    </location>
</feature>
<dbReference type="InterPro" id="IPR050400">
    <property type="entry name" value="Bact_Cytoskel_RodZ"/>
</dbReference>
<dbReference type="AlphaFoldDB" id="A0A543J0R6"/>
<accession>A0A543J0R6</accession>
<dbReference type="InterPro" id="IPR001387">
    <property type="entry name" value="Cro/C1-type_HTH"/>
</dbReference>
<evidence type="ECO:0000313" key="5">
    <source>
        <dbReference type="Proteomes" id="UP000319213"/>
    </source>
</evidence>
<feature type="compositionally biased region" description="Low complexity" evidence="1">
    <location>
        <begin position="1"/>
        <end position="12"/>
    </location>
</feature>
<dbReference type="Proteomes" id="UP000319213">
    <property type="component" value="Unassembled WGS sequence"/>
</dbReference>
<feature type="compositionally biased region" description="Low complexity" evidence="1">
    <location>
        <begin position="84"/>
        <end position="97"/>
    </location>
</feature>